<keyword evidence="3" id="KW-0808">Transferase</keyword>
<dbReference type="AlphaFoldDB" id="A0A9Q0PNK3"/>
<organism evidence="3 4">
    <name type="scientific">Salix purpurea</name>
    <name type="common">Purple osier willow</name>
    <dbReference type="NCBI Taxonomy" id="77065"/>
    <lineage>
        <taxon>Eukaryota</taxon>
        <taxon>Viridiplantae</taxon>
        <taxon>Streptophyta</taxon>
        <taxon>Embryophyta</taxon>
        <taxon>Tracheophyta</taxon>
        <taxon>Spermatophyta</taxon>
        <taxon>Magnoliopsida</taxon>
        <taxon>eudicotyledons</taxon>
        <taxon>Gunneridae</taxon>
        <taxon>Pentapetalae</taxon>
        <taxon>rosids</taxon>
        <taxon>fabids</taxon>
        <taxon>Malpighiales</taxon>
        <taxon>Salicaceae</taxon>
        <taxon>Saliceae</taxon>
        <taxon>Salix</taxon>
    </lineage>
</organism>
<feature type="signal peptide" evidence="1">
    <location>
        <begin position="1"/>
        <end position="28"/>
    </location>
</feature>
<dbReference type="GO" id="GO:0016301">
    <property type="term" value="F:kinase activity"/>
    <property type="evidence" value="ECO:0007669"/>
    <property type="project" value="UniProtKB-KW"/>
</dbReference>
<dbReference type="OrthoDB" id="60033at2759"/>
<evidence type="ECO:0000259" key="2">
    <source>
        <dbReference type="Pfam" id="PF23446"/>
    </source>
</evidence>
<feature type="chain" id="PRO_5040309972" evidence="1">
    <location>
        <begin position="29"/>
        <end position="182"/>
    </location>
</feature>
<reference evidence="3" key="1">
    <citation type="submission" date="2022-11" db="EMBL/GenBank/DDBJ databases">
        <authorList>
            <person name="Hyden B.L."/>
            <person name="Feng K."/>
            <person name="Yates T."/>
            <person name="Jawdy S."/>
            <person name="Smart L.B."/>
            <person name="Muchero W."/>
        </authorList>
    </citation>
    <scope>NUCLEOTIDE SEQUENCE</scope>
    <source>
        <tissue evidence="3">Shoot tip</tissue>
    </source>
</reference>
<comment type="caution">
    <text evidence="3">The sequence shown here is derived from an EMBL/GenBank/DDBJ whole genome shotgun (WGS) entry which is preliminary data.</text>
</comment>
<dbReference type="Pfam" id="PF23446">
    <property type="entry name" value="LysM1_NFP_LYK"/>
    <property type="match status" value="1"/>
</dbReference>
<keyword evidence="1" id="KW-0732">Signal</keyword>
<keyword evidence="4" id="KW-1185">Reference proteome</keyword>
<dbReference type="PANTHER" id="PTHR45927">
    <property type="entry name" value="LYSM-DOMAIN RECEPTOR-LIKE KINASE-RELATED"/>
    <property type="match status" value="1"/>
</dbReference>
<dbReference type="EMBL" id="JAPFFK010000018">
    <property type="protein sequence ID" value="KAJ6691540.1"/>
    <property type="molecule type" value="Genomic_DNA"/>
</dbReference>
<name>A0A9Q0PNK3_SALPP</name>
<dbReference type="InterPro" id="IPR052611">
    <property type="entry name" value="Plant_RLK_LysM"/>
</dbReference>
<dbReference type="Proteomes" id="UP001151532">
    <property type="component" value="Chromosome 9"/>
</dbReference>
<evidence type="ECO:0000313" key="4">
    <source>
        <dbReference type="Proteomes" id="UP001151532"/>
    </source>
</evidence>
<gene>
    <name evidence="3" type="ORF">OIU79_013540</name>
</gene>
<feature type="domain" description="NFP/LYK4/5 first LysM" evidence="2">
    <location>
        <begin position="56"/>
        <end position="113"/>
    </location>
</feature>
<keyword evidence="3" id="KW-0675">Receptor</keyword>
<sequence>MYLIWFAAETMFFICFQIFLFFNPPSSQQYYDPSDCSENTSYPGSRYTCNHSYRHSCQTFLVYRANQYFKTISDVSKLLQVDPAELLRLNNLKSQLKVLEPGREVLVPIKFSCLGQFKQCIAFLGRKTTEGGCFDGLRSLKEDYPLPEALCLAVLAKACVEEDPLHRPSLDDILKVLVRMVR</sequence>
<reference evidence="3" key="2">
    <citation type="journal article" date="2023" name="Int. J. Mol. Sci.">
        <title>De Novo Assembly and Annotation of 11 Diverse Shrub Willow (Salix) Genomes Reveals Novel Gene Organization in Sex-Linked Regions.</title>
        <authorList>
            <person name="Hyden B."/>
            <person name="Feng K."/>
            <person name="Yates T.B."/>
            <person name="Jawdy S."/>
            <person name="Cereghino C."/>
            <person name="Smart L.B."/>
            <person name="Muchero W."/>
        </authorList>
    </citation>
    <scope>NUCLEOTIDE SEQUENCE</scope>
    <source>
        <tissue evidence="3">Shoot tip</tissue>
    </source>
</reference>
<evidence type="ECO:0000313" key="3">
    <source>
        <dbReference type="EMBL" id="KAJ6691540.1"/>
    </source>
</evidence>
<proteinExistence type="predicted"/>
<dbReference type="InterPro" id="IPR056561">
    <property type="entry name" value="NFP_LYK_LysM1"/>
</dbReference>
<accession>A0A9Q0PNK3</accession>
<evidence type="ECO:0000256" key="1">
    <source>
        <dbReference type="SAM" id="SignalP"/>
    </source>
</evidence>
<dbReference type="PANTHER" id="PTHR45927:SF10">
    <property type="entry name" value="LYSM-DOMAIN RECEPTOR-LIKE KINASE"/>
    <property type="match status" value="1"/>
</dbReference>
<protein>
    <submittedName>
        <fullName evidence="3">LYSM-DOMAIN RECEPTOR-LIKE KINASE</fullName>
    </submittedName>
</protein>
<keyword evidence="3" id="KW-0418">Kinase</keyword>